<dbReference type="GO" id="GO:0016020">
    <property type="term" value="C:membrane"/>
    <property type="evidence" value="ECO:0007669"/>
    <property type="project" value="UniProtKB-SubCell"/>
</dbReference>
<evidence type="ECO:0000313" key="10">
    <source>
        <dbReference type="Proteomes" id="UP000003844"/>
    </source>
</evidence>
<dbReference type="Proteomes" id="UP000003844">
    <property type="component" value="Unassembled WGS sequence"/>
</dbReference>
<dbReference type="EMBL" id="JH594606">
    <property type="protein sequence ID" value="EHQ01442.1"/>
    <property type="molecule type" value="Genomic_DNA"/>
</dbReference>
<feature type="transmembrane region" description="Helical" evidence="7">
    <location>
        <begin position="56"/>
        <end position="80"/>
    </location>
</feature>
<evidence type="ECO:0000256" key="6">
    <source>
        <dbReference type="ARBA" id="ARBA00023136"/>
    </source>
</evidence>
<feature type="domain" description="Peptidase S54 rhomboid" evidence="8">
    <location>
        <begin position="54"/>
        <end position="196"/>
    </location>
</feature>
<evidence type="ECO:0000256" key="5">
    <source>
        <dbReference type="ARBA" id="ARBA00022989"/>
    </source>
</evidence>
<evidence type="ECO:0000256" key="7">
    <source>
        <dbReference type="SAM" id="Phobius"/>
    </source>
</evidence>
<protein>
    <submittedName>
        <fullName evidence="9">Rhomboid family protein</fullName>
    </submittedName>
</protein>
<comment type="subcellular location">
    <subcellularLocation>
        <location evidence="1">Membrane</location>
        <topology evidence="1">Multi-pass membrane protein</topology>
    </subcellularLocation>
</comment>
<dbReference type="InterPro" id="IPR022764">
    <property type="entry name" value="Peptidase_S54_rhomboid_dom"/>
</dbReference>
<keyword evidence="6 7" id="KW-0472">Membrane</keyword>
<dbReference type="GO" id="GO:0004252">
    <property type="term" value="F:serine-type endopeptidase activity"/>
    <property type="evidence" value="ECO:0007669"/>
    <property type="project" value="InterPro"/>
</dbReference>
<dbReference type="SUPFAM" id="SSF144091">
    <property type="entry name" value="Rhomboid-like"/>
    <property type="match status" value="1"/>
</dbReference>
<dbReference type="AlphaFoldDB" id="H2BSB9"/>
<reference evidence="10" key="1">
    <citation type="journal article" date="2012" name="Stand. Genomic Sci.">
        <title>Genome sequence of the Antarctic rhodopsins-containing flavobacterium Gillisia limnaea type strain (R-8282(T)).</title>
        <authorList>
            <person name="Riedel T."/>
            <person name="Held B."/>
            <person name="Nolan M."/>
            <person name="Lucas S."/>
            <person name="Lapidus A."/>
            <person name="Tice H."/>
            <person name="Del Rio T.G."/>
            <person name="Cheng J.F."/>
            <person name="Han C."/>
            <person name="Tapia R."/>
            <person name="Goodwin L.A."/>
            <person name="Pitluck S."/>
            <person name="Liolios K."/>
            <person name="Mavromatis K."/>
            <person name="Pagani I."/>
            <person name="Ivanova N."/>
            <person name="Mikhailova N."/>
            <person name="Pati A."/>
            <person name="Chen A."/>
            <person name="Palaniappan K."/>
            <person name="Land M."/>
            <person name="Rohde M."/>
            <person name="Tindall B.J."/>
            <person name="Detter J.C."/>
            <person name="Goker M."/>
            <person name="Bristow J."/>
            <person name="Eisen J.A."/>
            <person name="Markowitz V."/>
            <person name="Hugenholtz P."/>
            <person name="Kyrpides N.C."/>
            <person name="Klenk H.P."/>
            <person name="Woyke T."/>
        </authorList>
    </citation>
    <scope>NUCLEOTIDE SEQUENCE [LARGE SCALE GENOMIC DNA]</scope>
    <source>
        <strain evidence="10">DSM 15749 / LMG 21470 / R-8282</strain>
    </source>
</reference>
<evidence type="ECO:0000313" key="9">
    <source>
        <dbReference type="EMBL" id="EHQ01442.1"/>
    </source>
</evidence>
<dbReference type="STRING" id="865937.Gilli_0738"/>
<keyword evidence="3 7" id="KW-0812">Transmembrane</keyword>
<dbReference type="Pfam" id="PF01694">
    <property type="entry name" value="Rhomboid"/>
    <property type="match status" value="1"/>
</dbReference>
<feature type="transmembrane region" description="Helical" evidence="7">
    <location>
        <begin position="144"/>
        <end position="167"/>
    </location>
</feature>
<feature type="transmembrane region" description="Helical" evidence="7">
    <location>
        <begin position="119"/>
        <end position="138"/>
    </location>
</feature>
<dbReference type="PANTHER" id="PTHR43731">
    <property type="entry name" value="RHOMBOID PROTEASE"/>
    <property type="match status" value="1"/>
</dbReference>
<evidence type="ECO:0000256" key="2">
    <source>
        <dbReference type="ARBA" id="ARBA00009045"/>
    </source>
</evidence>
<name>H2BSB9_GILLR</name>
<keyword evidence="10" id="KW-1185">Reference proteome</keyword>
<dbReference type="InterPro" id="IPR035952">
    <property type="entry name" value="Rhomboid-like_sf"/>
</dbReference>
<accession>H2BSB9</accession>
<proteinExistence type="inferred from homology"/>
<evidence type="ECO:0000256" key="4">
    <source>
        <dbReference type="ARBA" id="ARBA00022801"/>
    </source>
</evidence>
<feature type="transmembrane region" description="Helical" evidence="7">
    <location>
        <begin position="15"/>
        <end position="35"/>
    </location>
</feature>
<keyword evidence="5 7" id="KW-1133">Transmembrane helix</keyword>
<keyword evidence="4" id="KW-0378">Hydrolase</keyword>
<evidence type="ECO:0000256" key="1">
    <source>
        <dbReference type="ARBA" id="ARBA00004141"/>
    </source>
</evidence>
<comment type="similarity">
    <text evidence="2">Belongs to the peptidase S54 family.</text>
</comment>
<evidence type="ECO:0000259" key="8">
    <source>
        <dbReference type="Pfam" id="PF01694"/>
    </source>
</evidence>
<dbReference type="HOGENOM" id="CLU_055068_9_1_10"/>
<gene>
    <name evidence="9" type="ORF">Gilli_0738</name>
</gene>
<dbReference type="eggNOG" id="COG0705">
    <property type="taxonomic scope" value="Bacteria"/>
</dbReference>
<evidence type="ECO:0000256" key="3">
    <source>
        <dbReference type="ARBA" id="ARBA00022692"/>
    </source>
</evidence>
<feature type="transmembrane region" description="Helical" evidence="7">
    <location>
        <begin position="92"/>
        <end position="112"/>
    </location>
</feature>
<dbReference type="PANTHER" id="PTHR43731:SF14">
    <property type="entry name" value="PRESENILIN-ASSOCIATED RHOMBOID-LIKE PROTEIN, MITOCHONDRIAL"/>
    <property type="match status" value="1"/>
</dbReference>
<dbReference type="Gene3D" id="1.20.1540.10">
    <property type="entry name" value="Rhomboid-like"/>
    <property type="match status" value="1"/>
</dbReference>
<organism evidence="9 10">
    <name type="scientific">Gillisia limnaea (strain DSM 15749 / LMG 21470 / R-8282)</name>
    <dbReference type="NCBI Taxonomy" id="865937"/>
    <lineage>
        <taxon>Bacteria</taxon>
        <taxon>Pseudomonadati</taxon>
        <taxon>Bacteroidota</taxon>
        <taxon>Flavobacteriia</taxon>
        <taxon>Flavobacteriales</taxon>
        <taxon>Flavobacteriaceae</taxon>
        <taxon>Gillisia</taxon>
    </lineage>
</organism>
<dbReference type="InterPro" id="IPR050925">
    <property type="entry name" value="Rhomboid_protease_S54"/>
</dbReference>
<feature type="transmembrane region" description="Helical" evidence="7">
    <location>
        <begin position="204"/>
        <end position="220"/>
    </location>
</feature>
<feature type="transmembrane region" description="Helical" evidence="7">
    <location>
        <begin position="179"/>
        <end position="198"/>
    </location>
</feature>
<sequence length="226" mass="25234">MVYLALNRKLSMGDLGLITIIIIGLNVLISFKGFKDTLFFEKYKFNSGEIKRGAKYQILTSGFLHVDSSHLFVNMLTLYFFANVVLNDMGSLGFLLVYLASLILGNLLSYFFHKDEENYNAVGASGAVMGVLYSAILLRPDMMLGLFFIIPIPAYVFGIGYLLYTIYGMKRRQDNIGHDAHFGGAVGGYVITILLAPWVFQQHLLMVILLAVPILILFILQKAGKI</sequence>